<sequence length="142" mass="14433">MAYSTALFVIMFILLCGNGIYGQDDESSPATSATSVEGPTAESKASESDQTSSEEATVPVTATTAGETTGMAEATEAAAEAAAPAAGETQPTVEVATIAVMDTTGHAKVTPADGTSIGNMPQMSYTMQLIVQLLANYIIFGL</sequence>
<organism evidence="3 4">
    <name type="scientific">Onchocerca flexuosa</name>
    <dbReference type="NCBI Taxonomy" id="387005"/>
    <lineage>
        <taxon>Eukaryota</taxon>
        <taxon>Metazoa</taxon>
        <taxon>Ecdysozoa</taxon>
        <taxon>Nematoda</taxon>
        <taxon>Chromadorea</taxon>
        <taxon>Rhabditida</taxon>
        <taxon>Spirurina</taxon>
        <taxon>Spiruromorpha</taxon>
        <taxon>Filarioidea</taxon>
        <taxon>Onchocercidae</taxon>
        <taxon>Onchocerca</taxon>
    </lineage>
</organism>
<dbReference type="Proteomes" id="UP000242913">
    <property type="component" value="Unassembled WGS sequence"/>
</dbReference>
<dbReference type="AlphaFoldDB" id="A0A238C4U4"/>
<accession>A0A238C4U4</accession>
<dbReference type="EMBL" id="KZ269977">
    <property type="protein sequence ID" value="OZC12483.1"/>
    <property type="molecule type" value="Genomic_DNA"/>
</dbReference>
<feature type="chain" id="PRO_5012195658" evidence="2">
    <location>
        <begin position="23"/>
        <end position="142"/>
    </location>
</feature>
<feature type="region of interest" description="Disordered" evidence="1">
    <location>
        <begin position="24"/>
        <end position="60"/>
    </location>
</feature>
<feature type="compositionally biased region" description="Polar residues" evidence="1">
    <location>
        <begin position="28"/>
        <end position="37"/>
    </location>
</feature>
<keyword evidence="4" id="KW-1185">Reference proteome</keyword>
<keyword evidence="2" id="KW-0732">Signal</keyword>
<proteinExistence type="predicted"/>
<evidence type="ECO:0000256" key="2">
    <source>
        <dbReference type="SAM" id="SignalP"/>
    </source>
</evidence>
<reference evidence="3 4" key="1">
    <citation type="submission" date="2015-12" db="EMBL/GenBank/DDBJ databases">
        <title>Draft genome of the nematode, Onchocerca flexuosa.</title>
        <authorList>
            <person name="Mitreva M."/>
        </authorList>
    </citation>
    <scope>NUCLEOTIDE SEQUENCE [LARGE SCALE GENOMIC DNA]</scope>
    <source>
        <strain evidence="3">Red Deer</strain>
    </source>
</reference>
<protein>
    <submittedName>
        <fullName evidence="3">Uncharacterized protein</fullName>
    </submittedName>
</protein>
<evidence type="ECO:0000256" key="1">
    <source>
        <dbReference type="SAM" id="MobiDB-lite"/>
    </source>
</evidence>
<gene>
    <name evidence="3" type="ORF">X798_00114</name>
</gene>
<evidence type="ECO:0000313" key="4">
    <source>
        <dbReference type="Proteomes" id="UP000242913"/>
    </source>
</evidence>
<name>A0A238C4U4_9BILA</name>
<feature type="signal peptide" evidence="2">
    <location>
        <begin position="1"/>
        <end position="22"/>
    </location>
</feature>
<evidence type="ECO:0000313" key="3">
    <source>
        <dbReference type="EMBL" id="OZC12483.1"/>
    </source>
</evidence>